<dbReference type="PANTHER" id="PTHR10039">
    <property type="entry name" value="AMELOGENIN"/>
    <property type="match status" value="1"/>
</dbReference>
<evidence type="ECO:0000259" key="3">
    <source>
        <dbReference type="Pfam" id="PF24883"/>
    </source>
</evidence>
<dbReference type="EMBL" id="JAQQWE010000002">
    <property type="protein sequence ID" value="KAK7962926.1"/>
    <property type="molecule type" value="Genomic_DNA"/>
</dbReference>
<dbReference type="Proteomes" id="UP001391051">
    <property type="component" value="Unassembled WGS sequence"/>
</dbReference>
<dbReference type="Pfam" id="PF24883">
    <property type="entry name" value="NPHP3_N"/>
    <property type="match status" value="1"/>
</dbReference>
<dbReference type="RefSeq" id="XP_066705037.1">
    <property type="nucleotide sequence ID" value="XM_066839973.1"/>
</dbReference>
<proteinExistence type="predicted"/>
<reference evidence="4 5" key="1">
    <citation type="submission" date="2023-01" db="EMBL/GenBank/DDBJ databases">
        <title>Analysis of 21 Apiospora genomes using comparative genomics revels a genus with tremendous synthesis potential of carbohydrate active enzymes and secondary metabolites.</title>
        <authorList>
            <person name="Sorensen T."/>
        </authorList>
    </citation>
    <scope>NUCLEOTIDE SEQUENCE [LARGE SCALE GENOMIC DNA]</scope>
    <source>
        <strain evidence="4 5">CBS 24483</strain>
    </source>
</reference>
<accession>A0ABR1QSK2</accession>
<name>A0ABR1QSK2_9PEZI</name>
<sequence>MLALIRASPPIFRVFHWHRPNSINPLIRRLFVVPRPSLILAVARLRLLGSRCKSTVDYELRVRSDFDRFMPKEYEHGLAKEWPSDLPTLAVLADVCFELDLLTESIRKEHRDGMLDMANAAQRDSDSEEVPIPTQLGAEKIWPVQSGLLFNELYCRLFHCGAHTLHLDTPRFRERFRGRIRNFLPPLEFVYHEHWKIFLGVLNDDSARGISPSYSEPTQQSPIRHAWHQVTKRAKFIRYLCSFGIQLIIQVSQCPSLERKALILSKLSDFEKLATTDPRYYFPRSNDISTSFRYRREDWAQLVTLHGAYGGRCEWNIGPWFEHWGEKFRSQEEWWQYVGHWEQTRFLARMHETLMRHRILSEPSEMVHIGTENCRPGENCQADPEIKNKEKFTAELRAAASIIALIQMTDRVVDLGRAYIGSATDASKDLRRILAEVSAVKTILENLQFLRENDAEFTGVLQVLERKDGLVSQCTHCVSELEMLFPSDMSSSVGAGPGTGKQRAKRVLKSLSWPMKEPKANKLLQELAAHKLNLDLALTTESMHQDEGEDLVCWIICQLCRHARSIPDQLLNALRSNHELLLADLLNLLRICLGNIDVLYIVVDVLDESPPRNTLLGVLRTLLTDEDLSRLSILATSRQYVDIEFGLAGTCTSLPMVHTDVQKDILNFVSSSLSEAGFGRWPEDLRKEMQDALTNRAQGIQVSMGVRTVLTLLNDHGGLDDDPLPYYFFELAIQHSKGGDFDKIGDLREVCGCLITVNMKWPDPLHDDHTVALAHYTVREFLQSDRISQGRFASLAMLPQEWHRIYTRNLLHVERSLAVYRSPDHQKPKTRIDELIKYCDARLADALRDWDQEITSDNELVTQPVEYLYRNLLHSGNISEFTVAHNIFWQQRQESKARVFLWFIQDMHETAELSRLRARFLDSCDIATVMEELCCGGTMRVSWEQLRALEVQLFIAAIAKENVGLEGVRILLKAGFDPSVPITESCLTKHWRLRSPVPRHLVPAEGSTAYVTDVLLHRGFDARDSETEIWRRKEVQMLLTKAIDQLKTLPRADESTMSALELESRDSQEPTKGKLFKSFIDRLSRSRGVESAAEVQPGEDEKFGSISRLV</sequence>
<dbReference type="InterPro" id="IPR056884">
    <property type="entry name" value="NPHP3-like_N"/>
</dbReference>
<feature type="region of interest" description="Disordered" evidence="2">
    <location>
        <begin position="1090"/>
        <end position="1110"/>
    </location>
</feature>
<comment type="caution">
    <text evidence="4">The sequence shown here is derived from an EMBL/GenBank/DDBJ whole genome shotgun (WGS) entry which is preliminary data.</text>
</comment>
<protein>
    <recommendedName>
        <fullName evidence="3">Nephrocystin 3-like N-terminal domain-containing protein</fullName>
    </recommendedName>
</protein>
<keyword evidence="1" id="KW-0677">Repeat</keyword>
<dbReference type="PANTHER" id="PTHR10039:SF16">
    <property type="entry name" value="GPI INOSITOL-DEACYLASE"/>
    <property type="match status" value="1"/>
</dbReference>
<evidence type="ECO:0000313" key="5">
    <source>
        <dbReference type="Proteomes" id="UP001391051"/>
    </source>
</evidence>
<gene>
    <name evidence="4" type="ORF">PG986_003751</name>
</gene>
<evidence type="ECO:0000256" key="1">
    <source>
        <dbReference type="ARBA" id="ARBA00022737"/>
    </source>
</evidence>
<evidence type="ECO:0000313" key="4">
    <source>
        <dbReference type="EMBL" id="KAK7962926.1"/>
    </source>
</evidence>
<dbReference type="GeneID" id="92073035"/>
<evidence type="ECO:0000256" key="2">
    <source>
        <dbReference type="SAM" id="MobiDB-lite"/>
    </source>
</evidence>
<organism evidence="4 5">
    <name type="scientific">Apiospora aurea</name>
    <dbReference type="NCBI Taxonomy" id="335848"/>
    <lineage>
        <taxon>Eukaryota</taxon>
        <taxon>Fungi</taxon>
        <taxon>Dikarya</taxon>
        <taxon>Ascomycota</taxon>
        <taxon>Pezizomycotina</taxon>
        <taxon>Sordariomycetes</taxon>
        <taxon>Xylariomycetidae</taxon>
        <taxon>Amphisphaeriales</taxon>
        <taxon>Apiosporaceae</taxon>
        <taxon>Apiospora</taxon>
    </lineage>
</organism>
<feature type="domain" description="Nephrocystin 3-like N-terminal" evidence="3">
    <location>
        <begin position="544"/>
        <end position="638"/>
    </location>
</feature>
<keyword evidence="5" id="KW-1185">Reference proteome</keyword>